<sequence>MYPLSIQHILDSFSELLSLSVEDCESVGHTYAIPKFEENVLSELCQATISTLQLQQPLLILKSPVYVIGDIHGNIFDLIRIFNIAHPPPASRFLFLGDYVDRGQFSIEVLALLFSLQVAFPDHIYLLRGNHEFECVNSFYGFKDECLKQYATGNIYDEFNEVFNYMPLAAIINQSVFCVHGGLSPQLLSMDQINELTRPIKTYNLEFVADLVWSDPSDENEFYVRSNRGSGVTFGKSAVHEFLVNFNLNKIIRAHQCIQSGIGRFDGHNVYTVFSCSNYAEACQNRCGIIFINTENQIQAFSLPPFDHIDRSKTKINYVLPPTAIQKVKPKTKTFSMKIAEISKNYKEPVQNRYKPIGKSLSLSFIQVHTSTHKKILPPINSNSTTNLNLKI</sequence>
<dbReference type="PANTHER" id="PTHR11668:SF494">
    <property type="entry name" value="PROTEIN PHOSPHATASE, PUTATIVE-RELATED"/>
    <property type="match status" value="1"/>
</dbReference>
<dbReference type="SMART" id="SM00156">
    <property type="entry name" value="PP2Ac"/>
    <property type="match status" value="1"/>
</dbReference>
<proteinExistence type="inferred from homology"/>
<dbReference type="InterPro" id="IPR029052">
    <property type="entry name" value="Metallo-depent_PP-like"/>
</dbReference>
<comment type="caution">
    <text evidence="3">The sequence shown here is derived from an EMBL/GenBank/DDBJ whole genome shotgun (WGS) entry which is preliminary data.</text>
</comment>
<comment type="similarity">
    <text evidence="1">Belongs to the PPP phosphatase family.</text>
</comment>
<dbReference type="InterPro" id="IPR004843">
    <property type="entry name" value="Calcineurin-like_PHP"/>
</dbReference>
<dbReference type="Pfam" id="PF00149">
    <property type="entry name" value="Metallophos"/>
    <property type="match status" value="1"/>
</dbReference>
<evidence type="ECO:0000259" key="2">
    <source>
        <dbReference type="PROSITE" id="PS00125"/>
    </source>
</evidence>
<dbReference type="InterPro" id="IPR050341">
    <property type="entry name" value="PP1_catalytic_subunit"/>
</dbReference>
<comment type="catalytic activity">
    <reaction evidence="1">
        <text>O-phospho-L-threonyl-[protein] + H2O = L-threonyl-[protein] + phosphate</text>
        <dbReference type="Rhea" id="RHEA:47004"/>
        <dbReference type="Rhea" id="RHEA-COMP:11060"/>
        <dbReference type="Rhea" id="RHEA-COMP:11605"/>
        <dbReference type="ChEBI" id="CHEBI:15377"/>
        <dbReference type="ChEBI" id="CHEBI:30013"/>
        <dbReference type="ChEBI" id="CHEBI:43474"/>
        <dbReference type="ChEBI" id="CHEBI:61977"/>
        <dbReference type="EC" id="3.1.3.16"/>
    </reaction>
</comment>
<evidence type="ECO:0000313" key="3">
    <source>
        <dbReference type="EMBL" id="KAK8899897.1"/>
    </source>
</evidence>
<dbReference type="CDD" id="cd00144">
    <property type="entry name" value="MPP_PPP_family"/>
    <property type="match status" value="1"/>
</dbReference>
<protein>
    <recommendedName>
        <fullName evidence="1">Serine/threonine-protein phosphatase</fullName>
        <ecNumber evidence="1">3.1.3.16</ecNumber>
    </recommendedName>
</protein>
<evidence type="ECO:0000313" key="4">
    <source>
        <dbReference type="Proteomes" id="UP001470230"/>
    </source>
</evidence>
<evidence type="ECO:0000256" key="1">
    <source>
        <dbReference type="RuleBase" id="RU004273"/>
    </source>
</evidence>
<dbReference type="PANTHER" id="PTHR11668">
    <property type="entry name" value="SERINE/THREONINE PROTEIN PHOSPHATASE"/>
    <property type="match status" value="1"/>
</dbReference>
<dbReference type="InterPro" id="IPR006186">
    <property type="entry name" value="Ser/Thr-sp_prot-phosphatase"/>
</dbReference>
<accession>A0ABR2LAV0</accession>
<reference evidence="3 4" key="1">
    <citation type="submission" date="2024-04" db="EMBL/GenBank/DDBJ databases">
        <title>Tritrichomonas musculus Genome.</title>
        <authorList>
            <person name="Alves-Ferreira E."/>
            <person name="Grigg M."/>
            <person name="Lorenzi H."/>
            <person name="Galac M."/>
        </authorList>
    </citation>
    <scope>NUCLEOTIDE SEQUENCE [LARGE SCALE GENOMIC DNA]</scope>
    <source>
        <strain evidence="3 4">EAF2021</strain>
    </source>
</reference>
<keyword evidence="4" id="KW-1185">Reference proteome</keyword>
<dbReference type="Gene3D" id="3.60.21.10">
    <property type="match status" value="1"/>
</dbReference>
<organism evidence="3 4">
    <name type="scientific">Tritrichomonas musculus</name>
    <dbReference type="NCBI Taxonomy" id="1915356"/>
    <lineage>
        <taxon>Eukaryota</taxon>
        <taxon>Metamonada</taxon>
        <taxon>Parabasalia</taxon>
        <taxon>Tritrichomonadida</taxon>
        <taxon>Tritrichomonadidae</taxon>
        <taxon>Tritrichomonas</taxon>
    </lineage>
</organism>
<dbReference type="SUPFAM" id="SSF56300">
    <property type="entry name" value="Metallo-dependent phosphatases"/>
    <property type="match status" value="1"/>
</dbReference>
<dbReference type="EMBL" id="JAPFFF010000001">
    <property type="protein sequence ID" value="KAK8899897.1"/>
    <property type="molecule type" value="Genomic_DNA"/>
</dbReference>
<name>A0ABR2LAV0_9EUKA</name>
<dbReference type="PROSITE" id="PS00125">
    <property type="entry name" value="SER_THR_PHOSPHATASE"/>
    <property type="match status" value="1"/>
</dbReference>
<gene>
    <name evidence="3" type="ORF">M9Y10_002220</name>
</gene>
<dbReference type="EC" id="3.1.3.16" evidence="1"/>
<feature type="domain" description="Serine/threonine specific protein phosphatases" evidence="2">
    <location>
        <begin position="127"/>
        <end position="132"/>
    </location>
</feature>
<dbReference type="Proteomes" id="UP001470230">
    <property type="component" value="Unassembled WGS sequence"/>
</dbReference>
<dbReference type="PRINTS" id="PR00114">
    <property type="entry name" value="STPHPHTASE"/>
</dbReference>
<keyword evidence="1" id="KW-0378">Hydrolase</keyword>